<proteinExistence type="predicted"/>
<dbReference type="InterPro" id="IPR000120">
    <property type="entry name" value="Amidase"/>
</dbReference>
<dbReference type="GO" id="GO:0003824">
    <property type="term" value="F:catalytic activity"/>
    <property type="evidence" value="ECO:0007669"/>
    <property type="project" value="InterPro"/>
</dbReference>
<dbReference type="InterPro" id="IPR020556">
    <property type="entry name" value="Amidase_CS"/>
</dbReference>
<dbReference type="Gene3D" id="1.10.20.60">
    <property type="entry name" value="Glu-tRNAGln amidotransferase C subunit, N-terminal domain"/>
    <property type="match status" value="1"/>
</dbReference>
<accession>A0A455SK45</accession>
<dbReference type="PANTHER" id="PTHR11895">
    <property type="entry name" value="TRANSAMIDASE"/>
    <property type="match status" value="1"/>
</dbReference>
<dbReference type="EMBL" id="AP019376">
    <property type="protein sequence ID" value="BBH87748.1"/>
    <property type="molecule type" value="Genomic_DNA"/>
</dbReference>
<feature type="domain" description="Amidase" evidence="1">
    <location>
        <begin position="80"/>
        <end position="489"/>
    </location>
</feature>
<dbReference type="PROSITE" id="PS00571">
    <property type="entry name" value="AMIDASES"/>
    <property type="match status" value="1"/>
</dbReference>
<dbReference type="Gene3D" id="3.90.1300.10">
    <property type="entry name" value="Amidase signature (AS) domain"/>
    <property type="match status" value="1"/>
</dbReference>
<protein>
    <submittedName>
        <fullName evidence="2">Amidase</fullName>
    </submittedName>
</protein>
<dbReference type="InterPro" id="IPR036928">
    <property type="entry name" value="AS_sf"/>
</dbReference>
<evidence type="ECO:0000259" key="1">
    <source>
        <dbReference type="Pfam" id="PF01425"/>
    </source>
</evidence>
<evidence type="ECO:0000313" key="2">
    <source>
        <dbReference type="EMBL" id="BBH87748.1"/>
    </source>
</evidence>
<dbReference type="SUPFAM" id="SSF75304">
    <property type="entry name" value="Amidase signature (AS) enzymes"/>
    <property type="match status" value="1"/>
</dbReference>
<sequence length="508" mass="54109">MIEEPNEQRLQEIAHLYGLTLDEEDLAFFRQMIRRSLATYHRFDALTQSPPVTPGPRAFTRPSEAENPYNAWYCTCAVRRASEGPLIGKRIALKDTIALAGVPMMVGAALLGDYVPDEDATVVSRVLDAGGEICGKAVCEQFCFSAGSHTTDTGAVRNPRQPACSAGGSSSGCAALVAAGACDMALGGDQGGSIRVPSAWCGVYGLKPTFGLVPYTGVFPLEPTLDHVGPMAASVADVALLLDVIAGADGLDPRQSGVSFAPCLPGLTEPIDGLRVGLLREGFGWPGLSEEAVDVCVEQAALSLREVGATVEAVSLPLHRDGVTLLAPLYFEGGWMTVFVQRGRAATSKGYTPLALLAAMDRGQRERIHTLSDVAKLHLLLGHYLHEDYHGAYYARAQNGVPALTRAYDALFQQVDLLVLPTTPMRACRLPEAGATREERFTQVNSVTVNTCPFNATGHPALSVPCGVIDGLPVGMMLVGRRGEDALVLRAAAAFEHLTERSHVRAQF</sequence>
<dbReference type="NCBIfam" id="NF005565">
    <property type="entry name" value="PRK07235.1"/>
    <property type="match status" value="1"/>
</dbReference>
<dbReference type="AlphaFoldDB" id="A0A455SK45"/>
<organism evidence="2">
    <name type="scientific">Thermosporothrix sp. COM3</name>
    <dbReference type="NCBI Taxonomy" id="2490863"/>
    <lineage>
        <taxon>Bacteria</taxon>
        <taxon>Bacillati</taxon>
        <taxon>Chloroflexota</taxon>
        <taxon>Ktedonobacteria</taxon>
        <taxon>Ktedonobacterales</taxon>
        <taxon>Thermosporotrichaceae</taxon>
        <taxon>Thermosporothrix</taxon>
    </lineage>
</organism>
<dbReference type="PANTHER" id="PTHR11895:SF170">
    <property type="entry name" value="AMIDASE"/>
    <property type="match status" value="1"/>
</dbReference>
<dbReference type="InterPro" id="IPR023631">
    <property type="entry name" value="Amidase_dom"/>
</dbReference>
<dbReference type="Pfam" id="PF01425">
    <property type="entry name" value="Amidase"/>
    <property type="match status" value="1"/>
</dbReference>
<reference evidence="2" key="1">
    <citation type="submission" date="2018-12" db="EMBL/GenBank/DDBJ databases">
        <title>Novel natural products biosynthetic potential of the class Ktedonobacteria.</title>
        <authorList>
            <person name="Zheng Y."/>
            <person name="Saitou A."/>
            <person name="Wang C.M."/>
            <person name="Toyoda A."/>
            <person name="Minakuchi Y."/>
            <person name="Sekiguchi Y."/>
            <person name="Ueda K."/>
            <person name="Takano H."/>
            <person name="Sakai Y."/>
            <person name="Yokota A."/>
            <person name="Yabe S."/>
        </authorList>
    </citation>
    <scope>NUCLEOTIDE SEQUENCE</scope>
    <source>
        <strain evidence="2">COM3</strain>
    </source>
</reference>
<name>A0A455SK45_9CHLR</name>
<gene>
    <name evidence="2" type="ORF">KTC_24990</name>
</gene>